<sequence>MLRPFKAVRPTRDKAYLVATRSYITYGPEELDDKLSNNPYTFLHVINPNAFPELHYKERFSAVRSRYNRFEKEGIFIQEDQPTYYLYEQRTPTATYTGVIGLLDAESVANGMTLPHEKTIAKREHIFARYLSITGFQAEPVLVFGSVNDAYKERVAHIKEDRPEYEFSSTDGYLHRMWVVPQHQASELASFFEQSGTKYIADGHHRLASSVLVAQDAKDNPLAQGVLCMFMAEEQVGIESFERWFDLSKDSFDLSDLEPHYILERIEGPTDDFNGVSFQCFFAGKWYALHSRFSTEEILPSQELLDTILHPLLDVVDPRNDARLQYHRQTQSDRSNEMVRKGYALGFRLPPVSVKLLKEIAVNKGSMPPKSTYIEPKLRSGLLLHLFK</sequence>
<proteinExistence type="predicted"/>
<protein>
    <recommendedName>
        <fullName evidence="2">DUF1015 domain-containing protein</fullName>
    </recommendedName>
</protein>
<dbReference type="EMBL" id="GU474939">
    <property type="protein sequence ID" value="ADI20264.1"/>
    <property type="molecule type" value="Genomic_DNA"/>
</dbReference>
<dbReference type="InterPro" id="IPR008323">
    <property type="entry name" value="UCP033563"/>
</dbReference>
<dbReference type="PANTHER" id="PTHR36454">
    <property type="entry name" value="LMO2823 PROTEIN"/>
    <property type="match status" value="1"/>
</dbReference>
<evidence type="ECO:0000313" key="1">
    <source>
        <dbReference type="EMBL" id="ADI20264.1"/>
    </source>
</evidence>
<evidence type="ECO:0008006" key="2">
    <source>
        <dbReference type="Google" id="ProtNLM"/>
    </source>
</evidence>
<organism evidence="1">
    <name type="scientific">uncultured Sphingobacterium sp. EB080_L08E11</name>
    <dbReference type="NCBI Taxonomy" id="710992"/>
    <lineage>
        <taxon>Bacteria</taxon>
        <taxon>Pseudomonadati</taxon>
        <taxon>Bacteroidota</taxon>
        <taxon>Sphingobacteriia</taxon>
        <taxon>Sphingobacteriales</taxon>
        <taxon>Sphingobacteriaceae</taxon>
        <taxon>Sphingobacterium</taxon>
        <taxon>environmental samples</taxon>
    </lineage>
</organism>
<accession>E0Y0S3</accession>
<reference evidence="1" key="1">
    <citation type="journal article" date="2011" name="Environ. Microbiol.">
        <title>Time-series analyses of Monterey Bay coastal microbial picoplankton using a 'genome proxy' microarray.</title>
        <authorList>
            <person name="Rich V.I."/>
            <person name="Pham V.D."/>
            <person name="Eppley J."/>
            <person name="Shi Y."/>
            <person name="DeLong E.F."/>
        </authorList>
    </citation>
    <scope>NUCLEOTIDE SEQUENCE</scope>
</reference>
<dbReference type="AlphaFoldDB" id="E0Y0S3"/>
<dbReference type="Pfam" id="PF06245">
    <property type="entry name" value="DUF1015"/>
    <property type="match status" value="1"/>
</dbReference>
<dbReference type="PANTHER" id="PTHR36454:SF1">
    <property type="entry name" value="DUF1015 DOMAIN-CONTAINING PROTEIN"/>
    <property type="match status" value="1"/>
</dbReference>
<name>E0Y0S3_9SPHI</name>